<dbReference type="InterPro" id="IPR001387">
    <property type="entry name" value="Cro/C1-type_HTH"/>
</dbReference>
<dbReference type="CDD" id="cd00093">
    <property type="entry name" value="HTH_XRE"/>
    <property type="match status" value="1"/>
</dbReference>
<dbReference type="Pfam" id="PF00717">
    <property type="entry name" value="Peptidase_S24"/>
    <property type="match status" value="1"/>
</dbReference>
<accession>A0ABT6EC25</accession>
<dbReference type="Pfam" id="PF01381">
    <property type="entry name" value="HTH_3"/>
    <property type="match status" value="1"/>
</dbReference>
<dbReference type="Gene3D" id="1.10.260.40">
    <property type="entry name" value="lambda repressor-like DNA-binding domains"/>
    <property type="match status" value="1"/>
</dbReference>
<dbReference type="InterPro" id="IPR010982">
    <property type="entry name" value="Lambda_DNA-bd_dom_sf"/>
</dbReference>
<dbReference type="SUPFAM" id="SSF51306">
    <property type="entry name" value="LexA/Signal peptidase"/>
    <property type="match status" value="1"/>
</dbReference>
<dbReference type="Proteomes" id="UP001075001">
    <property type="component" value="Unassembled WGS sequence"/>
</dbReference>
<dbReference type="InterPro" id="IPR036286">
    <property type="entry name" value="LexA/Signal_pep-like_sf"/>
</dbReference>
<comment type="caution">
    <text evidence="2">The sequence shown here is derived from an EMBL/GenBank/DDBJ whole genome shotgun (WGS) entry which is preliminary data.</text>
</comment>
<keyword evidence="3" id="KW-1185">Reference proteome</keyword>
<dbReference type="InterPro" id="IPR015927">
    <property type="entry name" value="Peptidase_S24_S26A/B/C"/>
</dbReference>
<evidence type="ECO:0000259" key="1">
    <source>
        <dbReference type="PROSITE" id="PS50943"/>
    </source>
</evidence>
<gene>
    <name evidence="2" type="ORF">OXR69_013940</name>
</gene>
<feature type="domain" description="HTH cro/C1-type" evidence="1">
    <location>
        <begin position="8"/>
        <end position="62"/>
    </location>
</feature>
<dbReference type="Gene3D" id="2.10.109.10">
    <property type="entry name" value="Umud Fragment, subunit A"/>
    <property type="match status" value="1"/>
</dbReference>
<dbReference type="SMART" id="SM00530">
    <property type="entry name" value="HTH_XRE"/>
    <property type="match status" value="1"/>
</dbReference>
<reference evidence="2" key="1">
    <citation type="submission" date="2023-03" db="EMBL/GenBank/DDBJ databases">
        <title>identification of new KPC variant in Klebsiella huaxiensis from the Hospital Sewage Samples in China.</title>
        <authorList>
            <person name="Wu Y."/>
        </authorList>
    </citation>
    <scope>NUCLEOTIDE SEQUENCE</scope>
    <source>
        <strain evidence="2">ZR-9</strain>
    </source>
</reference>
<sequence length="219" mass="23982">MGTIGSRIRERRNELGLTQRDVGAAVGRSTGAVTQWEADMTKPNGQNLMRLAKFLNCSPEWLLSGKGDPSHLVDTDPNGISFEDSRKGQMIALFDFNEITDGWIYPPAKEYMVTTVAVGSGTAYGLRIVDDEEICLPHLRVPRGSLLVVDSDHPGIDSIIGKLVLVHHKGAPRCSVKKLMFDGVNYALSPTNPSFQTLALDENTEILGVIKQIVIDFSM</sequence>
<dbReference type="PROSITE" id="PS50943">
    <property type="entry name" value="HTH_CROC1"/>
    <property type="match status" value="1"/>
</dbReference>
<dbReference type="EMBL" id="JAPQEX020000001">
    <property type="protein sequence ID" value="MDG1642959.1"/>
    <property type="molecule type" value="Genomic_DNA"/>
</dbReference>
<dbReference type="SUPFAM" id="SSF47413">
    <property type="entry name" value="lambda repressor-like DNA-binding domains"/>
    <property type="match status" value="1"/>
</dbReference>
<name>A0ABT6EC25_9ENTR</name>
<protein>
    <submittedName>
        <fullName evidence="2">Helix-turn-helix domain-containing protein</fullName>
    </submittedName>
</protein>
<dbReference type="RefSeq" id="WP_267986031.1">
    <property type="nucleotide sequence ID" value="NZ_JAPQEX020000001.1"/>
</dbReference>
<organism evidence="2 3">
    <name type="scientific">Klebsiella huaxiensis</name>
    <dbReference type="NCBI Taxonomy" id="2153354"/>
    <lineage>
        <taxon>Bacteria</taxon>
        <taxon>Pseudomonadati</taxon>
        <taxon>Pseudomonadota</taxon>
        <taxon>Gammaproteobacteria</taxon>
        <taxon>Enterobacterales</taxon>
        <taxon>Enterobacteriaceae</taxon>
        <taxon>Klebsiella/Raoultella group</taxon>
        <taxon>Klebsiella</taxon>
    </lineage>
</organism>
<evidence type="ECO:0000313" key="2">
    <source>
        <dbReference type="EMBL" id="MDG1642959.1"/>
    </source>
</evidence>
<proteinExistence type="predicted"/>
<evidence type="ECO:0000313" key="3">
    <source>
        <dbReference type="Proteomes" id="UP001075001"/>
    </source>
</evidence>